<evidence type="ECO:0000313" key="3">
    <source>
        <dbReference type="Proteomes" id="UP000252345"/>
    </source>
</evidence>
<gene>
    <name evidence="2" type="ORF">CRD59_07730</name>
</gene>
<name>A0A366KDF4_9BIFI</name>
<organism evidence="2 3">
    <name type="scientific">Bifidobacterium xylocopae</name>
    <dbReference type="NCBI Taxonomy" id="2493119"/>
    <lineage>
        <taxon>Bacteria</taxon>
        <taxon>Bacillati</taxon>
        <taxon>Actinomycetota</taxon>
        <taxon>Actinomycetes</taxon>
        <taxon>Bifidobacteriales</taxon>
        <taxon>Bifidobacteriaceae</taxon>
        <taxon>Bifidobacterium</taxon>
    </lineage>
</organism>
<dbReference type="EMBL" id="PDCH01000086">
    <property type="protein sequence ID" value="RBP98701.1"/>
    <property type="molecule type" value="Genomic_DNA"/>
</dbReference>
<accession>A0A366KDF4</accession>
<sequence length="105" mass="11302">MGGCPATAQEPRHLGGGKAENRDYIAGYAGHAANSDIPLLSSTYFIRRQGRIVGMLCSGPLYTALAADEDSAVHIDHDTHVAPLTPHSTYPHRTHTLQLACHHYA</sequence>
<comment type="caution">
    <text evidence="2">The sequence shown here is derived from an EMBL/GenBank/DDBJ whole genome shotgun (WGS) entry which is preliminary data.</text>
</comment>
<keyword evidence="3" id="KW-1185">Reference proteome</keyword>
<dbReference type="Proteomes" id="UP000252345">
    <property type="component" value="Unassembled WGS sequence"/>
</dbReference>
<evidence type="ECO:0000256" key="1">
    <source>
        <dbReference type="SAM" id="MobiDB-lite"/>
    </source>
</evidence>
<feature type="non-terminal residue" evidence="2">
    <location>
        <position position="105"/>
    </location>
</feature>
<evidence type="ECO:0000313" key="2">
    <source>
        <dbReference type="EMBL" id="RBP98701.1"/>
    </source>
</evidence>
<feature type="region of interest" description="Disordered" evidence="1">
    <location>
        <begin position="1"/>
        <end position="20"/>
    </location>
</feature>
<proteinExistence type="predicted"/>
<reference evidence="2 3" key="1">
    <citation type="submission" date="2017-10" db="EMBL/GenBank/DDBJ databases">
        <title>Bifidobacterium xylocopum sp. nov. and Bifidobacterium aemilianum sp. nov., from the carpenter bee (Xylocopa violacea) digestive tract.</title>
        <authorList>
            <person name="Alberoni D."/>
            <person name="Baffoni L."/>
            <person name="Di Gioia D."/>
            <person name="Gaggia F."/>
            <person name="Biavati B."/>
        </authorList>
    </citation>
    <scope>NUCLEOTIDE SEQUENCE [LARGE SCALE GENOMIC DNA]</scope>
    <source>
        <strain evidence="2 3">XV2</strain>
    </source>
</reference>
<dbReference type="AlphaFoldDB" id="A0A366KDF4"/>
<protein>
    <submittedName>
        <fullName evidence="2">Uncharacterized protein</fullName>
    </submittedName>
</protein>